<dbReference type="EMBL" id="CP118375">
    <property type="protein sequence ID" value="WFD41774.1"/>
    <property type="molecule type" value="Genomic_DNA"/>
</dbReference>
<evidence type="ECO:0000256" key="6">
    <source>
        <dbReference type="SAM" id="Phobius"/>
    </source>
</evidence>
<feature type="transmembrane region" description="Helical" evidence="6">
    <location>
        <begin position="66"/>
        <end position="99"/>
    </location>
</feature>
<feature type="compositionally biased region" description="Basic residues" evidence="5">
    <location>
        <begin position="365"/>
        <end position="375"/>
    </location>
</feature>
<protein>
    <recommendedName>
        <fullName evidence="7">Bicarbonate transporter-like transmembrane domain-containing protein</fullName>
    </recommendedName>
</protein>
<feature type="compositionally biased region" description="Low complexity" evidence="5">
    <location>
        <begin position="251"/>
        <end position="265"/>
    </location>
</feature>
<feature type="region of interest" description="Disordered" evidence="5">
    <location>
        <begin position="170"/>
        <end position="420"/>
    </location>
</feature>
<gene>
    <name evidence="8" type="ORF">MPSI1_000410</name>
</gene>
<keyword evidence="2 6" id="KW-0812">Transmembrane</keyword>
<dbReference type="InterPro" id="IPR011531">
    <property type="entry name" value="HCO3_transpt-like_TM_dom"/>
</dbReference>
<reference evidence="8" key="1">
    <citation type="submission" date="2023-02" db="EMBL/GenBank/DDBJ databases">
        <title>Mating type loci evolution in Malassezia.</title>
        <authorList>
            <person name="Coelho M.A."/>
        </authorList>
    </citation>
    <scope>NUCLEOTIDE SEQUENCE</scope>
    <source>
        <strain evidence="8">CBS 14136</strain>
    </source>
</reference>
<dbReference type="GO" id="GO:0006820">
    <property type="term" value="P:monoatomic anion transport"/>
    <property type="evidence" value="ECO:0007669"/>
    <property type="project" value="InterPro"/>
</dbReference>
<dbReference type="PANTHER" id="PTHR11453:SF38">
    <property type="entry name" value="ANION TRANSPORTER (EUROFUNG)"/>
    <property type="match status" value="1"/>
</dbReference>
<keyword evidence="9" id="KW-1185">Reference proteome</keyword>
<organism evidence="8 9">
    <name type="scientific">Malassezia psittaci</name>
    <dbReference type="NCBI Taxonomy" id="1821823"/>
    <lineage>
        <taxon>Eukaryota</taxon>
        <taxon>Fungi</taxon>
        <taxon>Dikarya</taxon>
        <taxon>Basidiomycota</taxon>
        <taxon>Ustilaginomycotina</taxon>
        <taxon>Malasseziomycetes</taxon>
        <taxon>Malasseziales</taxon>
        <taxon>Malasseziaceae</taxon>
        <taxon>Malassezia</taxon>
    </lineage>
</organism>
<dbReference type="Proteomes" id="UP001214628">
    <property type="component" value="Chromosome 1"/>
</dbReference>
<evidence type="ECO:0000313" key="8">
    <source>
        <dbReference type="EMBL" id="WFD41774.1"/>
    </source>
</evidence>
<accession>A0AAF0JCY2</accession>
<evidence type="ECO:0000256" key="2">
    <source>
        <dbReference type="ARBA" id="ARBA00022692"/>
    </source>
</evidence>
<evidence type="ECO:0000256" key="1">
    <source>
        <dbReference type="ARBA" id="ARBA00004141"/>
    </source>
</evidence>
<dbReference type="InterPro" id="IPR003020">
    <property type="entry name" value="HCO3_transpt_euk"/>
</dbReference>
<dbReference type="GO" id="GO:0005886">
    <property type="term" value="C:plasma membrane"/>
    <property type="evidence" value="ECO:0007669"/>
    <property type="project" value="TreeGrafter"/>
</dbReference>
<feature type="compositionally biased region" description="Polar residues" evidence="5">
    <location>
        <begin position="266"/>
        <end position="288"/>
    </location>
</feature>
<evidence type="ECO:0000313" key="9">
    <source>
        <dbReference type="Proteomes" id="UP001214628"/>
    </source>
</evidence>
<feature type="compositionally biased region" description="Basic and acidic residues" evidence="5">
    <location>
        <begin position="290"/>
        <end position="311"/>
    </location>
</feature>
<evidence type="ECO:0000256" key="5">
    <source>
        <dbReference type="SAM" id="MobiDB-lite"/>
    </source>
</evidence>
<evidence type="ECO:0000256" key="3">
    <source>
        <dbReference type="ARBA" id="ARBA00022989"/>
    </source>
</evidence>
<feature type="compositionally biased region" description="Basic and acidic residues" evidence="5">
    <location>
        <begin position="331"/>
        <end position="361"/>
    </location>
</feature>
<dbReference type="GO" id="GO:0046713">
    <property type="term" value="P:borate transport"/>
    <property type="evidence" value="ECO:0007669"/>
    <property type="project" value="TreeGrafter"/>
</dbReference>
<feature type="compositionally biased region" description="Polar residues" evidence="5">
    <location>
        <begin position="220"/>
        <end position="250"/>
    </location>
</feature>
<evidence type="ECO:0000256" key="4">
    <source>
        <dbReference type="ARBA" id="ARBA00023136"/>
    </source>
</evidence>
<comment type="subcellular location">
    <subcellularLocation>
        <location evidence="1">Membrane</location>
        <topology evidence="1">Multi-pass membrane protein</topology>
    </subcellularLocation>
</comment>
<sequence length="420" mass="46044">MTRPILVALGTMPRAVFAGVFLVVGWSSIEANPILLRTVSLLQDRSAIPVALNARPQLFNLRRRTIALFVAIQWLFFGMTIAISQTIAAIGFPVIIILMIPCRVYCVPHLFKPEELKVLDAQTASAPAVMCSLGTSNKHAAETGDSELLAYESSKVRQVSLSTSIQRSKSSSSVKIRTPSASTAPAESLRRQSGTPPSQDTSPSMQSSDSSPITHFPVASQINSGATVSRSNSTATNAGKSSFIENFQLPTRSSSQRSKVSTTSKPSKNLRQSDEISPQSADQSQLSAIQEERERTLKESLRPSFENDKPQAAEADQILPSAKPFGGRQAEFPREKRKSEADDKQEKNPSKVRTGRDKNDGRNASNRRSKRIRTIRRQDKDDSSEDEVGTEYVRNENPPRGKGKGVPAVQAWSRSKRFFG</sequence>
<dbReference type="PANTHER" id="PTHR11453">
    <property type="entry name" value="ANION EXCHANGE PROTEIN"/>
    <property type="match status" value="1"/>
</dbReference>
<feature type="compositionally biased region" description="Low complexity" evidence="5">
    <location>
        <begin position="195"/>
        <end position="212"/>
    </location>
</feature>
<keyword evidence="3 6" id="KW-1133">Transmembrane helix</keyword>
<name>A0AAF0JCY2_9BASI</name>
<dbReference type="GO" id="GO:0005452">
    <property type="term" value="F:solute:inorganic anion antiporter activity"/>
    <property type="evidence" value="ECO:0007669"/>
    <property type="project" value="InterPro"/>
</dbReference>
<feature type="domain" description="Bicarbonate transporter-like transmembrane" evidence="7">
    <location>
        <begin position="8"/>
        <end position="122"/>
    </location>
</feature>
<dbReference type="Pfam" id="PF00955">
    <property type="entry name" value="HCO3_cotransp"/>
    <property type="match status" value="1"/>
</dbReference>
<keyword evidence="4 6" id="KW-0472">Membrane</keyword>
<evidence type="ECO:0000259" key="7">
    <source>
        <dbReference type="Pfam" id="PF00955"/>
    </source>
</evidence>
<dbReference type="GO" id="GO:0050801">
    <property type="term" value="P:monoatomic ion homeostasis"/>
    <property type="evidence" value="ECO:0007669"/>
    <property type="project" value="TreeGrafter"/>
</dbReference>
<feature type="compositionally biased region" description="Low complexity" evidence="5">
    <location>
        <begin position="170"/>
        <end position="180"/>
    </location>
</feature>
<dbReference type="AlphaFoldDB" id="A0AAF0JCY2"/>
<proteinExistence type="predicted"/>